<keyword evidence="7" id="KW-0446">Lipid-binding</keyword>
<dbReference type="AlphaFoldDB" id="A0A2Z7APH1"/>
<evidence type="ECO:0000256" key="7">
    <source>
        <dbReference type="ARBA" id="ARBA00023121"/>
    </source>
</evidence>
<proteinExistence type="inferred from homology"/>
<name>A0A2Z7APH1_9LAMI</name>
<dbReference type="InterPro" id="IPR016140">
    <property type="entry name" value="Bifunc_inhib/LTP/seed_store"/>
</dbReference>
<gene>
    <name evidence="13" type="ORF">F511_17941</name>
</gene>
<dbReference type="GO" id="GO:0005886">
    <property type="term" value="C:plasma membrane"/>
    <property type="evidence" value="ECO:0007669"/>
    <property type="project" value="UniProtKB-SubCell"/>
</dbReference>
<reference evidence="13 14" key="1">
    <citation type="journal article" date="2015" name="Proc. Natl. Acad. Sci. U.S.A.">
        <title>The resurrection genome of Boea hygrometrica: A blueprint for survival of dehydration.</title>
        <authorList>
            <person name="Xiao L."/>
            <person name="Yang G."/>
            <person name="Zhang L."/>
            <person name="Yang X."/>
            <person name="Zhao S."/>
            <person name="Ji Z."/>
            <person name="Zhou Q."/>
            <person name="Hu M."/>
            <person name="Wang Y."/>
            <person name="Chen M."/>
            <person name="Xu Y."/>
            <person name="Jin H."/>
            <person name="Xiao X."/>
            <person name="Hu G."/>
            <person name="Bao F."/>
            <person name="Hu Y."/>
            <person name="Wan P."/>
            <person name="Li L."/>
            <person name="Deng X."/>
            <person name="Kuang T."/>
            <person name="Xiang C."/>
            <person name="Zhu J.K."/>
            <person name="Oliver M.J."/>
            <person name="He Y."/>
        </authorList>
    </citation>
    <scope>NUCLEOTIDE SEQUENCE [LARGE SCALE GENOMIC DNA]</scope>
    <source>
        <strain evidence="14">cv. XS01</strain>
    </source>
</reference>
<evidence type="ECO:0000256" key="11">
    <source>
        <dbReference type="SAM" id="SignalP"/>
    </source>
</evidence>
<evidence type="ECO:0000256" key="4">
    <source>
        <dbReference type="ARBA" id="ARBA00022475"/>
    </source>
</evidence>
<organism evidence="13 14">
    <name type="scientific">Dorcoceras hygrometricum</name>
    <dbReference type="NCBI Taxonomy" id="472368"/>
    <lineage>
        <taxon>Eukaryota</taxon>
        <taxon>Viridiplantae</taxon>
        <taxon>Streptophyta</taxon>
        <taxon>Embryophyta</taxon>
        <taxon>Tracheophyta</taxon>
        <taxon>Spermatophyta</taxon>
        <taxon>Magnoliopsida</taxon>
        <taxon>eudicotyledons</taxon>
        <taxon>Gunneridae</taxon>
        <taxon>Pentapetalae</taxon>
        <taxon>asterids</taxon>
        <taxon>lamiids</taxon>
        <taxon>Lamiales</taxon>
        <taxon>Gesneriaceae</taxon>
        <taxon>Didymocarpoideae</taxon>
        <taxon>Trichosporeae</taxon>
        <taxon>Loxocarpinae</taxon>
        <taxon>Dorcoceras</taxon>
    </lineage>
</organism>
<dbReference type="InterPro" id="IPR000528">
    <property type="entry name" value="Plant_nsLTP"/>
</dbReference>
<comment type="subcellular location">
    <subcellularLocation>
        <location evidence="1">Cell membrane</location>
        <topology evidence="1">Lipid-anchor</topology>
        <topology evidence="1">GPI-anchor</topology>
    </subcellularLocation>
</comment>
<dbReference type="Gene3D" id="1.10.110.10">
    <property type="entry name" value="Plant lipid-transfer and hydrophobic proteins"/>
    <property type="match status" value="1"/>
</dbReference>
<dbReference type="PRINTS" id="PR00382">
    <property type="entry name" value="LIPIDTRNSFER"/>
</dbReference>
<evidence type="ECO:0000256" key="6">
    <source>
        <dbReference type="ARBA" id="ARBA00022729"/>
    </source>
</evidence>
<keyword evidence="5" id="KW-0336">GPI-anchor</keyword>
<dbReference type="Proteomes" id="UP000250235">
    <property type="component" value="Unassembled WGS sequence"/>
</dbReference>
<evidence type="ECO:0000256" key="10">
    <source>
        <dbReference type="ARBA" id="ARBA00023288"/>
    </source>
</evidence>
<evidence type="ECO:0000256" key="9">
    <source>
        <dbReference type="ARBA" id="ARBA00023180"/>
    </source>
</evidence>
<dbReference type="SUPFAM" id="SSF47699">
    <property type="entry name" value="Bifunctional inhibitor/lipid-transfer protein/seed storage 2S albumin"/>
    <property type="match status" value="1"/>
</dbReference>
<keyword evidence="6 11" id="KW-0732">Signal</keyword>
<keyword evidence="14" id="KW-1185">Reference proteome</keyword>
<dbReference type="Pfam" id="PF14368">
    <property type="entry name" value="LTP_2"/>
    <property type="match status" value="1"/>
</dbReference>
<keyword evidence="8" id="KW-1015">Disulfide bond</keyword>
<evidence type="ECO:0000256" key="8">
    <source>
        <dbReference type="ARBA" id="ARBA00023157"/>
    </source>
</evidence>
<dbReference type="InterPro" id="IPR043325">
    <property type="entry name" value="LTSS"/>
</dbReference>
<dbReference type="PANTHER" id="PTHR33044">
    <property type="entry name" value="BIFUNCTIONAL INHIBITOR/LIPID-TRANSFER PROTEIN/SEED STORAGE 2S ALBUMIN SUPERFAMILY PROTEIN-RELATED"/>
    <property type="match status" value="1"/>
</dbReference>
<evidence type="ECO:0000256" key="3">
    <source>
        <dbReference type="ARBA" id="ARBA00022448"/>
    </source>
</evidence>
<dbReference type="CDD" id="cd00010">
    <property type="entry name" value="AAI_LTSS"/>
    <property type="match status" value="1"/>
</dbReference>
<dbReference type="InterPro" id="IPR036312">
    <property type="entry name" value="Bifun_inhib/LTP/seed_sf"/>
</dbReference>
<dbReference type="EMBL" id="KV014922">
    <property type="protein sequence ID" value="KZV21207.1"/>
    <property type="molecule type" value="Genomic_DNA"/>
</dbReference>
<keyword evidence="3" id="KW-0813">Transport</keyword>
<dbReference type="GO" id="GO:0006869">
    <property type="term" value="P:lipid transport"/>
    <property type="evidence" value="ECO:0007669"/>
    <property type="project" value="InterPro"/>
</dbReference>
<feature type="domain" description="Bifunctional inhibitor/plant lipid transfer protein/seed storage helical" evidence="12">
    <location>
        <begin position="34"/>
        <end position="112"/>
    </location>
</feature>
<dbReference type="SMART" id="SM00499">
    <property type="entry name" value="AAI"/>
    <property type="match status" value="1"/>
</dbReference>
<keyword evidence="10" id="KW-0449">Lipoprotein</keyword>
<evidence type="ECO:0000256" key="2">
    <source>
        <dbReference type="ARBA" id="ARBA00009748"/>
    </source>
</evidence>
<keyword evidence="4" id="KW-1003">Cell membrane</keyword>
<evidence type="ECO:0000256" key="1">
    <source>
        <dbReference type="ARBA" id="ARBA00004609"/>
    </source>
</evidence>
<sequence length="176" mass="17650">MAVCLRATFFCMLLALVATASSAVQVAPAPAVDCSTLVLSMTDCLSFVTEGSKVAKPEGQCCTGLKNVLKTNAECLCETFKNSKQLGINLNVSKAATLPAACHVSAPSITNCGLSIGAAPALSPLAVSPSSVAGAPTTSIGVNTFPPAAAPQGSGASSTEIFVLATVVFTAFFAIF</sequence>
<dbReference type="GO" id="GO:0008289">
    <property type="term" value="F:lipid binding"/>
    <property type="evidence" value="ECO:0007669"/>
    <property type="project" value="UniProtKB-KW"/>
</dbReference>
<feature type="signal peptide" evidence="11">
    <location>
        <begin position="1"/>
        <end position="23"/>
    </location>
</feature>
<accession>A0A2Z7APH1</accession>
<dbReference type="OrthoDB" id="659547at2759"/>
<dbReference type="GO" id="GO:0098552">
    <property type="term" value="C:side of membrane"/>
    <property type="evidence" value="ECO:0007669"/>
    <property type="project" value="UniProtKB-KW"/>
</dbReference>
<keyword evidence="9" id="KW-0325">Glycoprotein</keyword>
<keyword evidence="5" id="KW-0472">Membrane</keyword>
<evidence type="ECO:0000256" key="5">
    <source>
        <dbReference type="ARBA" id="ARBA00022622"/>
    </source>
</evidence>
<evidence type="ECO:0000313" key="14">
    <source>
        <dbReference type="Proteomes" id="UP000250235"/>
    </source>
</evidence>
<dbReference type="FunFam" id="1.10.110.10:FF:000001">
    <property type="entry name" value="Bifunctional inhibitor/lipid-transfer protein/seed storage 2S albumin superfamily protein"/>
    <property type="match status" value="1"/>
</dbReference>
<protein>
    <recommendedName>
        <fullName evidence="12">Bifunctional inhibitor/plant lipid transfer protein/seed storage helical domain-containing protein</fullName>
    </recommendedName>
</protein>
<evidence type="ECO:0000259" key="12">
    <source>
        <dbReference type="SMART" id="SM00499"/>
    </source>
</evidence>
<feature type="chain" id="PRO_5016295522" description="Bifunctional inhibitor/plant lipid transfer protein/seed storage helical domain-containing protein" evidence="11">
    <location>
        <begin position="24"/>
        <end position="176"/>
    </location>
</feature>
<comment type="similarity">
    <text evidence="2">Belongs to the plant LTP family.</text>
</comment>
<evidence type="ECO:0000313" key="13">
    <source>
        <dbReference type="EMBL" id="KZV21207.1"/>
    </source>
</evidence>